<accession>B1XYC8</accession>
<dbReference type="Proteomes" id="UP000001693">
    <property type="component" value="Chromosome"/>
</dbReference>
<name>B1XYC8_LEPCP</name>
<dbReference type="eggNOG" id="COG4726">
    <property type="taxonomic scope" value="Bacteria"/>
</dbReference>
<dbReference type="AlphaFoldDB" id="B1XYC8"/>
<gene>
    <name evidence="1" type="ordered locus">Lcho_2908</name>
</gene>
<evidence type="ECO:0000313" key="1">
    <source>
        <dbReference type="EMBL" id="ACB35173.1"/>
    </source>
</evidence>
<dbReference type="OrthoDB" id="5954007at2"/>
<dbReference type="EMBL" id="CP001013">
    <property type="protein sequence ID" value="ACB35173.1"/>
    <property type="molecule type" value="Genomic_DNA"/>
</dbReference>
<dbReference type="RefSeq" id="WP_012347927.1">
    <property type="nucleotide sequence ID" value="NC_010524.1"/>
</dbReference>
<evidence type="ECO:0000313" key="2">
    <source>
        <dbReference type="Proteomes" id="UP000001693"/>
    </source>
</evidence>
<keyword evidence="2" id="KW-1185">Reference proteome</keyword>
<dbReference type="HOGENOM" id="CLU_105026_0_0_4"/>
<organism evidence="1 2">
    <name type="scientific">Leptothrix cholodnii (strain ATCC 51168 / LMG 8142 / SP-6)</name>
    <name type="common">Leptothrix discophora (strain SP-6)</name>
    <dbReference type="NCBI Taxonomy" id="395495"/>
    <lineage>
        <taxon>Bacteria</taxon>
        <taxon>Pseudomonadati</taxon>
        <taxon>Pseudomonadota</taxon>
        <taxon>Betaproteobacteria</taxon>
        <taxon>Burkholderiales</taxon>
        <taxon>Sphaerotilaceae</taxon>
        <taxon>Leptothrix</taxon>
    </lineage>
</organism>
<dbReference type="STRING" id="395495.Lcho_2908"/>
<dbReference type="KEGG" id="lch:Lcho_2908"/>
<protein>
    <submittedName>
        <fullName evidence="1">Type IV pilus assembly protein PilX</fullName>
    </submittedName>
</protein>
<reference evidence="1 2" key="1">
    <citation type="submission" date="2008-03" db="EMBL/GenBank/DDBJ databases">
        <title>Complete sequence of Leptothrix cholodnii SP-6.</title>
        <authorList>
            <consortium name="US DOE Joint Genome Institute"/>
            <person name="Copeland A."/>
            <person name="Lucas S."/>
            <person name="Lapidus A."/>
            <person name="Glavina del Rio T."/>
            <person name="Dalin E."/>
            <person name="Tice H."/>
            <person name="Bruce D."/>
            <person name="Goodwin L."/>
            <person name="Pitluck S."/>
            <person name="Chertkov O."/>
            <person name="Brettin T."/>
            <person name="Detter J.C."/>
            <person name="Han C."/>
            <person name="Kuske C.R."/>
            <person name="Schmutz J."/>
            <person name="Larimer F."/>
            <person name="Land M."/>
            <person name="Hauser L."/>
            <person name="Kyrpides N."/>
            <person name="Lykidis A."/>
            <person name="Emerson D."/>
            <person name="Richardson P."/>
        </authorList>
    </citation>
    <scope>NUCLEOTIDE SEQUENCE [LARGE SCALE GENOMIC DNA]</scope>
    <source>
        <strain evidence="2">ATCC 51168 / LMG 8142 / SP-6</strain>
    </source>
</reference>
<proteinExistence type="predicted"/>
<sequence length="225" mass="24363" precursor="true">MLPNTSSLIRRSRRTAQRGMSLVFSLITLVALSLAAVALIRSVDTGSTILGNLSFKQDTLLAADDASRQAIQWLADNAGSIGLQNDIVAQGYSASLIPTLDPTGARTADTTRAVIDWDWNDCDSYASGSYARCLKPRELELDLANGIKARWVILRVCNNAGDPTLTTVSCAKPITAALSGSTERGDIRYDDPRLQQTVLAQYFRVIVRAKGGRKTTSTTETLVHF</sequence>